<evidence type="ECO:0000256" key="3">
    <source>
        <dbReference type="ARBA" id="ARBA00023027"/>
    </source>
</evidence>
<keyword evidence="3" id="KW-0520">NAD</keyword>
<dbReference type="NCBIfam" id="TIGR01179">
    <property type="entry name" value="galE"/>
    <property type="match status" value="1"/>
</dbReference>
<dbReference type="EMBL" id="CAEZSJ010000081">
    <property type="protein sequence ID" value="CAB4540552.1"/>
    <property type="molecule type" value="Genomic_DNA"/>
</dbReference>
<name>A0A6J6BNI7_9ZZZZ</name>
<reference evidence="7" key="1">
    <citation type="submission" date="2020-05" db="EMBL/GenBank/DDBJ databases">
        <authorList>
            <person name="Chiriac C."/>
            <person name="Salcher M."/>
            <person name="Ghai R."/>
            <person name="Kavagutti S V."/>
        </authorList>
    </citation>
    <scope>NUCLEOTIDE SEQUENCE</scope>
</reference>
<organism evidence="7">
    <name type="scientific">freshwater metagenome</name>
    <dbReference type="NCBI Taxonomy" id="449393"/>
    <lineage>
        <taxon>unclassified sequences</taxon>
        <taxon>metagenomes</taxon>
        <taxon>ecological metagenomes</taxon>
    </lineage>
</organism>
<evidence type="ECO:0000256" key="4">
    <source>
        <dbReference type="ARBA" id="ARBA00023235"/>
    </source>
</evidence>
<sequence>MRILVTGGAGYIGSTAVAILLERGYEVSVLDDCSTGHRDAVSSEATFFSSSILDEELVAQALVGCDAVIHFAAKSIVGESVEKPDLYNEVNVNGTRILLQQMAKAGIEKLVFSSTAATYGEPDAIPISEDAATKPTSPYGLTKLAVDEMISLEAKSGLAAISLRYFNVAGALETKSGWLTERHSPETHLIPNLLRATPENPLKVFGNDWPTQDGTCIRDYVHVVDLIDAHIFALEKLESGSHKIINLGSGGGYSVNQVITATAEVLGRDIPVKISERRAGDPAVLIADISKAKAILGWVPSRKIEAMVGDTWRSQNASAGK</sequence>
<evidence type="ECO:0000256" key="5">
    <source>
        <dbReference type="ARBA" id="ARBA00023277"/>
    </source>
</evidence>
<evidence type="ECO:0000259" key="6">
    <source>
        <dbReference type="Pfam" id="PF01370"/>
    </source>
</evidence>
<feature type="domain" description="NAD-dependent epimerase/dehydratase" evidence="6">
    <location>
        <begin position="3"/>
        <end position="248"/>
    </location>
</feature>
<dbReference type="PANTHER" id="PTHR43725">
    <property type="entry name" value="UDP-GLUCOSE 4-EPIMERASE"/>
    <property type="match status" value="1"/>
</dbReference>
<evidence type="ECO:0000313" key="7">
    <source>
        <dbReference type="EMBL" id="CAB4540552.1"/>
    </source>
</evidence>
<evidence type="ECO:0000256" key="1">
    <source>
        <dbReference type="ARBA" id="ARBA00001911"/>
    </source>
</evidence>
<dbReference type="Gene3D" id="3.40.50.720">
    <property type="entry name" value="NAD(P)-binding Rossmann-like Domain"/>
    <property type="match status" value="1"/>
</dbReference>
<protein>
    <submittedName>
        <fullName evidence="7">Unannotated protein</fullName>
    </submittedName>
</protein>
<dbReference type="Gene3D" id="3.90.25.10">
    <property type="entry name" value="UDP-galactose 4-epimerase, domain 1"/>
    <property type="match status" value="1"/>
</dbReference>
<gene>
    <name evidence="7" type="ORF">UFOPK1425_00534</name>
</gene>
<dbReference type="InterPro" id="IPR036291">
    <property type="entry name" value="NAD(P)-bd_dom_sf"/>
</dbReference>
<dbReference type="InterPro" id="IPR005886">
    <property type="entry name" value="UDP_G4E"/>
</dbReference>
<dbReference type="InterPro" id="IPR001509">
    <property type="entry name" value="Epimerase_deHydtase"/>
</dbReference>
<comment type="similarity">
    <text evidence="2">Belongs to the NAD(P)-dependent epimerase/dehydratase family.</text>
</comment>
<dbReference type="SUPFAM" id="SSF51735">
    <property type="entry name" value="NAD(P)-binding Rossmann-fold domains"/>
    <property type="match status" value="1"/>
</dbReference>
<accession>A0A6J6BNI7</accession>
<dbReference type="CDD" id="cd05247">
    <property type="entry name" value="UDP_G4E_1_SDR_e"/>
    <property type="match status" value="1"/>
</dbReference>
<dbReference type="GO" id="GO:0003978">
    <property type="term" value="F:UDP-glucose 4-epimerase activity"/>
    <property type="evidence" value="ECO:0007669"/>
    <property type="project" value="InterPro"/>
</dbReference>
<dbReference type="GO" id="GO:0006012">
    <property type="term" value="P:galactose metabolic process"/>
    <property type="evidence" value="ECO:0007669"/>
    <property type="project" value="InterPro"/>
</dbReference>
<proteinExistence type="inferred from homology"/>
<keyword evidence="4" id="KW-0413">Isomerase</keyword>
<dbReference type="AlphaFoldDB" id="A0A6J6BNI7"/>
<comment type="cofactor">
    <cofactor evidence="1">
        <name>NAD(+)</name>
        <dbReference type="ChEBI" id="CHEBI:57540"/>
    </cofactor>
</comment>
<evidence type="ECO:0000256" key="2">
    <source>
        <dbReference type="ARBA" id="ARBA00007637"/>
    </source>
</evidence>
<dbReference type="Pfam" id="PF01370">
    <property type="entry name" value="Epimerase"/>
    <property type="match status" value="1"/>
</dbReference>
<dbReference type="PANTHER" id="PTHR43725:SF53">
    <property type="entry name" value="UDP-ARABINOSE 4-EPIMERASE 1"/>
    <property type="match status" value="1"/>
</dbReference>
<keyword evidence="5" id="KW-0119">Carbohydrate metabolism</keyword>